<evidence type="ECO:0000313" key="2">
    <source>
        <dbReference type="EMBL" id="KAG5497732.1"/>
    </source>
</evidence>
<dbReference type="Proteomes" id="UP000674318">
    <property type="component" value="Unassembled WGS sequence"/>
</dbReference>
<sequence length="246" mass="27223">MPPASNLPGGEKEQLHRRFSAAATALADLYRESSNSYEAGYRDALLFVQRYLQGSSTITERGSYSSPTFSTYETVSTQHMTQFLQNTIAARRERMAAVRGTHSLRRRRRENEQGNSGFGYTGVSGENEDATDNEDEYEEGLSLTPQSSPAVATEPPACLTSLVETAVAGTTPRNISSTTLSLTTRTTPVLNHEMEHVIHVGDPVPARLFHQPCRQRPRLERVHGHLTLSSVNDYTPSTQLRIGRQS</sequence>
<dbReference type="OrthoDB" id="264790at2759"/>
<proteinExistence type="predicted"/>
<feature type="compositionally biased region" description="Acidic residues" evidence="1">
    <location>
        <begin position="126"/>
        <end position="139"/>
    </location>
</feature>
<accession>A0A836I3U6</accession>
<comment type="caution">
    <text evidence="2">The sequence shown here is derived from an EMBL/GenBank/DDBJ whole genome shotgun (WGS) entry which is preliminary data.</text>
</comment>
<keyword evidence="3" id="KW-1185">Reference proteome</keyword>
<gene>
    <name evidence="2" type="ORF">JKF63_03998</name>
</gene>
<dbReference type="AlphaFoldDB" id="A0A836I3U6"/>
<evidence type="ECO:0000256" key="1">
    <source>
        <dbReference type="SAM" id="MobiDB-lite"/>
    </source>
</evidence>
<dbReference type="RefSeq" id="XP_067755200.1">
    <property type="nucleotide sequence ID" value="XM_067899994.1"/>
</dbReference>
<feature type="region of interest" description="Disordered" evidence="1">
    <location>
        <begin position="100"/>
        <end position="154"/>
    </location>
</feature>
<name>A0A836I3U6_9TRYP</name>
<dbReference type="GeneID" id="94290071"/>
<reference evidence="2 3" key="1">
    <citation type="submission" date="2021-02" db="EMBL/GenBank/DDBJ databases">
        <title>Porcisia hertigi Genome sequencing and assembly.</title>
        <authorList>
            <person name="Almutairi H."/>
            <person name="Gatherer D."/>
        </authorList>
    </citation>
    <scope>NUCLEOTIDE SEQUENCE [LARGE SCALE GENOMIC DNA]</scope>
    <source>
        <strain evidence="2 3">C119</strain>
    </source>
</reference>
<dbReference type="EMBL" id="JAFJZO010000031">
    <property type="protein sequence ID" value="KAG5497732.1"/>
    <property type="molecule type" value="Genomic_DNA"/>
</dbReference>
<protein>
    <submittedName>
        <fullName evidence="2">Uncharacterized protein</fullName>
    </submittedName>
</protein>
<evidence type="ECO:0000313" key="3">
    <source>
        <dbReference type="Proteomes" id="UP000674318"/>
    </source>
</evidence>
<dbReference type="KEGG" id="phet:94290071"/>
<organism evidence="2 3">
    <name type="scientific">Porcisia hertigi</name>
    <dbReference type="NCBI Taxonomy" id="2761500"/>
    <lineage>
        <taxon>Eukaryota</taxon>
        <taxon>Discoba</taxon>
        <taxon>Euglenozoa</taxon>
        <taxon>Kinetoplastea</taxon>
        <taxon>Metakinetoplastina</taxon>
        <taxon>Trypanosomatida</taxon>
        <taxon>Trypanosomatidae</taxon>
        <taxon>Leishmaniinae</taxon>
        <taxon>Porcisia</taxon>
    </lineage>
</organism>